<protein>
    <recommendedName>
        <fullName evidence="3">HTH CENPB-type domain-containing protein</fullName>
    </recommendedName>
</protein>
<dbReference type="PROSITE" id="PS51253">
    <property type="entry name" value="HTH_CENPB"/>
    <property type="match status" value="1"/>
</dbReference>
<dbReference type="Pfam" id="PF03221">
    <property type="entry name" value="HTH_Tnp_Tc5"/>
    <property type="match status" value="1"/>
</dbReference>
<accession>A0A9J6EFD6</accession>
<feature type="domain" description="HTH CENPB-type" evidence="3">
    <location>
        <begin position="121"/>
        <end position="192"/>
    </location>
</feature>
<gene>
    <name evidence="4" type="ORF">HPB51_004916</name>
</gene>
<name>A0A9J6EFD6_RHIMP</name>
<dbReference type="SUPFAM" id="SSF46689">
    <property type="entry name" value="Homeodomain-like"/>
    <property type="match status" value="1"/>
</dbReference>
<evidence type="ECO:0000313" key="4">
    <source>
        <dbReference type="EMBL" id="KAH8032994.1"/>
    </source>
</evidence>
<dbReference type="GO" id="GO:0003677">
    <property type="term" value="F:DNA binding"/>
    <property type="evidence" value="ECO:0007669"/>
    <property type="project" value="UniProtKB-KW"/>
</dbReference>
<proteinExistence type="predicted"/>
<dbReference type="Proteomes" id="UP000821866">
    <property type="component" value="Chromosome 2"/>
</dbReference>
<dbReference type="InterPro" id="IPR006600">
    <property type="entry name" value="HTH_CenpB_DNA-bd_dom"/>
</dbReference>
<dbReference type="InterPro" id="IPR009057">
    <property type="entry name" value="Homeodomain-like_sf"/>
</dbReference>
<dbReference type="SMART" id="SM00674">
    <property type="entry name" value="CENPB"/>
    <property type="match status" value="1"/>
</dbReference>
<dbReference type="EMBL" id="JABSTU010000004">
    <property type="protein sequence ID" value="KAH8032994.1"/>
    <property type="molecule type" value="Genomic_DNA"/>
</dbReference>
<dbReference type="Gene3D" id="1.10.10.60">
    <property type="entry name" value="Homeodomain-like"/>
    <property type="match status" value="1"/>
</dbReference>
<reference evidence="4" key="1">
    <citation type="journal article" date="2020" name="Cell">
        <title>Large-Scale Comparative Analyses of Tick Genomes Elucidate Their Genetic Diversity and Vector Capacities.</title>
        <authorList>
            <consortium name="Tick Genome and Microbiome Consortium (TIGMIC)"/>
            <person name="Jia N."/>
            <person name="Wang J."/>
            <person name="Shi W."/>
            <person name="Du L."/>
            <person name="Sun Y."/>
            <person name="Zhan W."/>
            <person name="Jiang J.F."/>
            <person name="Wang Q."/>
            <person name="Zhang B."/>
            <person name="Ji P."/>
            <person name="Bell-Sakyi L."/>
            <person name="Cui X.M."/>
            <person name="Yuan T.T."/>
            <person name="Jiang B.G."/>
            <person name="Yang W.F."/>
            <person name="Lam T.T."/>
            <person name="Chang Q.C."/>
            <person name="Ding S.J."/>
            <person name="Wang X.J."/>
            <person name="Zhu J.G."/>
            <person name="Ruan X.D."/>
            <person name="Zhao L."/>
            <person name="Wei J.T."/>
            <person name="Ye R.Z."/>
            <person name="Que T.C."/>
            <person name="Du C.H."/>
            <person name="Zhou Y.H."/>
            <person name="Cheng J.X."/>
            <person name="Dai P.F."/>
            <person name="Guo W.B."/>
            <person name="Han X.H."/>
            <person name="Huang E.J."/>
            <person name="Li L.F."/>
            <person name="Wei W."/>
            <person name="Gao Y.C."/>
            <person name="Liu J.Z."/>
            <person name="Shao H.Z."/>
            <person name="Wang X."/>
            <person name="Wang C.C."/>
            <person name="Yang T.C."/>
            <person name="Huo Q.B."/>
            <person name="Li W."/>
            <person name="Chen H.Y."/>
            <person name="Chen S.E."/>
            <person name="Zhou L.G."/>
            <person name="Ni X.B."/>
            <person name="Tian J.H."/>
            <person name="Sheng Y."/>
            <person name="Liu T."/>
            <person name="Pan Y.S."/>
            <person name="Xia L.Y."/>
            <person name="Li J."/>
            <person name="Zhao F."/>
            <person name="Cao W.C."/>
        </authorList>
    </citation>
    <scope>NUCLEOTIDE SEQUENCE</scope>
    <source>
        <strain evidence="4">Rmic-2018</strain>
    </source>
</reference>
<comment type="subcellular location">
    <subcellularLocation>
        <location evidence="1">Nucleus</location>
    </subcellularLocation>
</comment>
<sequence>MVNISWAAVTATCTRNCFREADFVDVGPDTEPEASEQDHCGGDLWQRVVNSDLGERVSIRHATYSERQQKLGKEAVLARSCRRQSAAPSFLYALRQGTQCIRMMAPGANCQPRECNQVHAEAEEAKEREHENLEEVLVKWLLQAQTSAINIDGAILREKANLVVLRLGINDFKASNRWLDRFKKCNNIVLSRSSEESSFIDVFTVQEW</sequence>
<comment type="caution">
    <text evidence="4">The sequence shown here is derived from an EMBL/GenBank/DDBJ whole genome shotgun (WGS) entry which is preliminary data.</text>
</comment>
<reference evidence="4" key="2">
    <citation type="submission" date="2021-09" db="EMBL/GenBank/DDBJ databases">
        <authorList>
            <person name="Jia N."/>
            <person name="Wang J."/>
            <person name="Shi W."/>
            <person name="Du L."/>
            <person name="Sun Y."/>
            <person name="Zhan W."/>
            <person name="Jiang J."/>
            <person name="Wang Q."/>
            <person name="Zhang B."/>
            <person name="Ji P."/>
            <person name="Sakyi L.B."/>
            <person name="Cui X."/>
            <person name="Yuan T."/>
            <person name="Jiang B."/>
            <person name="Yang W."/>
            <person name="Lam T.T.-Y."/>
            <person name="Chang Q."/>
            <person name="Ding S."/>
            <person name="Wang X."/>
            <person name="Zhu J."/>
            <person name="Ruan X."/>
            <person name="Zhao L."/>
            <person name="Wei J."/>
            <person name="Que T."/>
            <person name="Du C."/>
            <person name="Cheng J."/>
            <person name="Dai P."/>
            <person name="Han X."/>
            <person name="Huang E."/>
            <person name="Gao Y."/>
            <person name="Liu J."/>
            <person name="Shao H."/>
            <person name="Ye R."/>
            <person name="Li L."/>
            <person name="Wei W."/>
            <person name="Wang X."/>
            <person name="Wang C."/>
            <person name="Huo Q."/>
            <person name="Li W."/>
            <person name="Guo W."/>
            <person name="Chen H."/>
            <person name="Chen S."/>
            <person name="Zhou L."/>
            <person name="Zhou L."/>
            <person name="Ni X."/>
            <person name="Tian J."/>
            <person name="Zhou Y."/>
            <person name="Sheng Y."/>
            <person name="Liu T."/>
            <person name="Pan Y."/>
            <person name="Xia L."/>
            <person name="Li J."/>
            <person name="Zhao F."/>
            <person name="Cao W."/>
        </authorList>
    </citation>
    <scope>NUCLEOTIDE SEQUENCE</scope>
    <source>
        <strain evidence="4">Rmic-2018</strain>
        <tissue evidence="4">Larvae</tissue>
    </source>
</reference>
<evidence type="ECO:0000256" key="1">
    <source>
        <dbReference type="ARBA" id="ARBA00004123"/>
    </source>
</evidence>
<organism evidence="4 5">
    <name type="scientific">Rhipicephalus microplus</name>
    <name type="common">Cattle tick</name>
    <name type="synonym">Boophilus microplus</name>
    <dbReference type="NCBI Taxonomy" id="6941"/>
    <lineage>
        <taxon>Eukaryota</taxon>
        <taxon>Metazoa</taxon>
        <taxon>Ecdysozoa</taxon>
        <taxon>Arthropoda</taxon>
        <taxon>Chelicerata</taxon>
        <taxon>Arachnida</taxon>
        <taxon>Acari</taxon>
        <taxon>Parasitiformes</taxon>
        <taxon>Ixodida</taxon>
        <taxon>Ixodoidea</taxon>
        <taxon>Ixodidae</taxon>
        <taxon>Rhipicephalinae</taxon>
        <taxon>Rhipicephalus</taxon>
        <taxon>Boophilus</taxon>
    </lineage>
</organism>
<evidence type="ECO:0000313" key="5">
    <source>
        <dbReference type="Proteomes" id="UP000821866"/>
    </source>
</evidence>
<keyword evidence="5" id="KW-1185">Reference proteome</keyword>
<evidence type="ECO:0000259" key="3">
    <source>
        <dbReference type="PROSITE" id="PS51253"/>
    </source>
</evidence>
<dbReference type="GO" id="GO:0005634">
    <property type="term" value="C:nucleus"/>
    <property type="evidence" value="ECO:0007669"/>
    <property type="project" value="UniProtKB-SubCell"/>
</dbReference>
<evidence type="ECO:0000256" key="2">
    <source>
        <dbReference type="ARBA" id="ARBA00023125"/>
    </source>
</evidence>
<keyword evidence="2" id="KW-0238">DNA-binding</keyword>
<dbReference type="AlphaFoldDB" id="A0A9J6EFD6"/>